<evidence type="ECO:0000313" key="1">
    <source>
        <dbReference type="EMBL" id="KAH7937184.1"/>
    </source>
</evidence>
<comment type="caution">
    <text evidence="1">The sequence shown here is derived from an EMBL/GenBank/DDBJ whole genome shotgun (WGS) entry which is preliminary data.</text>
</comment>
<accession>A0ACB8C8H9</accession>
<name>A0ACB8C8H9_DERSI</name>
<sequence>MPIRGQGTEKKWKLWKFKNVKRVCERCVKAHAASACWYENVQCHNCSQISHLLKMCPSKRRELKAANVVDCSDSDSELDVYHVINTVRSGYEVQVNVEGQGICMQIDTGAAVTLIPESVRLNAFPRVKCEP</sequence>
<protein>
    <submittedName>
        <fullName evidence="1">Uncharacterized protein</fullName>
    </submittedName>
</protein>
<keyword evidence="2" id="KW-1185">Reference proteome</keyword>
<evidence type="ECO:0000313" key="2">
    <source>
        <dbReference type="Proteomes" id="UP000821865"/>
    </source>
</evidence>
<organism evidence="1 2">
    <name type="scientific">Dermacentor silvarum</name>
    <name type="common">Tick</name>
    <dbReference type="NCBI Taxonomy" id="543639"/>
    <lineage>
        <taxon>Eukaryota</taxon>
        <taxon>Metazoa</taxon>
        <taxon>Ecdysozoa</taxon>
        <taxon>Arthropoda</taxon>
        <taxon>Chelicerata</taxon>
        <taxon>Arachnida</taxon>
        <taxon>Acari</taxon>
        <taxon>Parasitiformes</taxon>
        <taxon>Ixodida</taxon>
        <taxon>Ixodoidea</taxon>
        <taxon>Ixodidae</taxon>
        <taxon>Rhipicephalinae</taxon>
        <taxon>Dermacentor</taxon>
    </lineage>
</organism>
<dbReference type="EMBL" id="CM023477">
    <property type="protein sequence ID" value="KAH7937184.1"/>
    <property type="molecule type" value="Genomic_DNA"/>
</dbReference>
<gene>
    <name evidence="1" type="ORF">HPB49_008585</name>
</gene>
<reference evidence="1" key="1">
    <citation type="submission" date="2020-05" db="EMBL/GenBank/DDBJ databases">
        <title>Large-scale comparative analyses of tick genomes elucidate their genetic diversity and vector capacities.</title>
        <authorList>
            <person name="Jia N."/>
            <person name="Wang J."/>
            <person name="Shi W."/>
            <person name="Du L."/>
            <person name="Sun Y."/>
            <person name="Zhan W."/>
            <person name="Jiang J."/>
            <person name="Wang Q."/>
            <person name="Zhang B."/>
            <person name="Ji P."/>
            <person name="Sakyi L.B."/>
            <person name="Cui X."/>
            <person name="Yuan T."/>
            <person name="Jiang B."/>
            <person name="Yang W."/>
            <person name="Lam T.T.-Y."/>
            <person name="Chang Q."/>
            <person name="Ding S."/>
            <person name="Wang X."/>
            <person name="Zhu J."/>
            <person name="Ruan X."/>
            <person name="Zhao L."/>
            <person name="Wei J."/>
            <person name="Que T."/>
            <person name="Du C."/>
            <person name="Cheng J."/>
            <person name="Dai P."/>
            <person name="Han X."/>
            <person name="Huang E."/>
            <person name="Gao Y."/>
            <person name="Liu J."/>
            <person name="Shao H."/>
            <person name="Ye R."/>
            <person name="Li L."/>
            <person name="Wei W."/>
            <person name="Wang X."/>
            <person name="Wang C."/>
            <person name="Yang T."/>
            <person name="Huo Q."/>
            <person name="Li W."/>
            <person name="Guo W."/>
            <person name="Chen H."/>
            <person name="Zhou L."/>
            <person name="Ni X."/>
            <person name="Tian J."/>
            <person name="Zhou Y."/>
            <person name="Sheng Y."/>
            <person name="Liu T."/>
            <person name="Pan Y."/>
            <person name="Xia L."/>
            <person name="Li J."/>
            <person name="Zhao F."/>
            <person name="Cao W."/>
        </authorList>
    </citation>
    <scope>NUCLEOTIDE SEQUENCE</scope>
    <source>
        <strain evidence="1">Dsil-2018</strain>
    </source>
</reference>
<proteinExistence type="predicted"/>
<dbReference type="Proteomes" id="UP000821865">
    <property type="component" value="Chromosome 8"/>
</dbReference>